<dbReference type="Proteomes" id="UP000663828">
    <property type="component" value="Unassembled WGS sequence"/>
</dbReference>
<keyword evidence="1" id="KW-0732">Signal</keyword>
<dbReference type="EMBL" id="CAJNOR010002100">
    <property type="protein sequence ID" value="CAF1247796.1"/>
    <property type="molecule type" value="Genomic_DNA"/>
</dbReference>
<proteinExistence type="predicted"/>
<evidence type="ECO:0000313" key="4">
    <source>
        <dbReference type="Proteomes" id="UP000663828"/>
    </source>
</evidence>
<organism evidence="2 4">
    <name type="scientific">Adineta ricciae</name>
    <name type="common">Rotifer</name>
    <dbReference type="NCBI Taxonomy" id="249248"/>
    <lineage>
        <taxon>Eukaryota</taxon>
        <taxon>Metazoa</taxon>
        <taxon>Spiralia</taxon>
        <taxon>Gnathifera</taxon>
        <taxon>Rotifera</taxon>
        <taxon>Eurotatoria</taxon>
        <taxon>Bdelloidea</taxon>
        <taxon>Adinetida</taxon>
        <taxon>Adinetidae</taxon>
        <taxon>Adineta</taxon>
    </lineage>
</organism>
<reference evidence="2" key="1">
    <citation type="submission" date="2021-02" db="EMBL/GenBank/DDBJ databases">
        <authorList>
            <person name="Nowell W R."/>
        </authorList>
    </citation>
    <scope>NUCLEOTIDE SEQUENCE</scope>
</reference>
<feature type="signal peptide" evidence="1">
    <location>
        <begin position="1"/>
        <end position="21"/>
    </location>
</feature>
<evidence type="ECO:0000256" key="1">
    <source>
        <dbReference type="SAM" id="SignalP"/>
    </source>
</evidence>
<evidence type="ECO:0000313" key="3">
    <source>
        <dbReference type="EMBL" id="CAF1419913.1"/>
    </source>
</evidence>
<protein>
    <submittedName>
        <fullName evidence="2">Uncharacterized protein</fullName>
    </submittedName>
</protein>
<feature type="chain" id="PRO_5036226750" evidence="1">
    <location>
        <begin position="22"/>
        <end position="85"/>
    </location>
</feature>
<comment type="caution">
    <text evidence="2">The sequence shown here is derived from an EMBL/GenBank/DDBJ whole genome shotgun (WGS) entry which is preliminary data.</text>
</comment>
<sequence>MQGGFVMLHILVIRYSATISALTSDDCGERKRTSVINWGHIKEACSLFKTFNDRCPGLSDPNDKVTSGKDLKSSGSFLDKLFSSV</sequence>
<accession>A0A814ZSH7</accession>
<name>A0A814ZSH7_ADIRI</name>
<gene>
    <name evidence="3" type="ORF">EDS130_LOCUS37390</name>
    <name evidence="2" type="ORF">XAT740_LOCUS26088</name>
</gene>
<evidence type="ECO:0000313" key="2">
    <source>
        <dbReference type="EMBL" id="CAF1247796.1"/>
    </source>
</evidence>
<keyword evidence="4" id="KW-1185">Reference proteome</keyword>
<dbReference type="AlphaFoldDB" id="A0A814ZSH7"/>
<dbReference type="EMBL" id="CAJNOJ010000368">
    <property type="protein sequence ID" value="CAF1419913.1"/>
    <property type="molecule type" value="Genomic_DNA"/>
</dbReference>
<dbReference type="Proteomes" id="UP000663852">
    <property type="component" value="Unassembled WGS sequence"/>
</dbReference>